<evidence type="ECO:0008006" key="3">
    <source>
        <dbReference type="Google" id="ProtNLM"/>
    </source>
</evidence>
<evidence type="ECO:0000313" key="1">
    <source>
        <dbReference type="EMBL" id="NER10433.1"/>
    </source>
</evidence>
<accession>A0A6P0UGY5</accession>
<name>A0A6P0UGY5_9FLAO</name>
<sequence>MKRTLLLLLLVPFVGFGQTKYDQYDALISEANKLKREGNYDQAINKYKSALDILIPDNSTPFFDLADCALKLDKNDLADIWIRKGVSQGGAQMKYLRKYKGFSDIQNADFYNKIISDYNSLRQQYFSTIENIDIYLEIEELTARDQFVRKIDDYISGRTEEDIENAMKGLQEARKDNDSVAAKKYRDLLFPKPNKEYQRLQNEIMRKVDSLNVARLMEITKEYGWQERAWIILWHQRGVHDEDNYVWNYFRPLINKEIEEGKISRSFWGPFDQFKKMMKTGEMGIIQVEE</sequence>
<reference evidence="1 2" key="1">
    <citation type="submission" date="2020-01" db="EMBL/GenBank/DDBJ databases">
        <title>Muriicola jejuensis KCTC 22299.</title>
        <authorList>
            <person name="Wang G."/>
        </authorList>
    </citation>
    <scope>NUCLEOTIDE SEQUENCE [LARGE SCALE GENOMIC DNA]</scope>
    <source>
        <strain evidence="1 2">KCTC 22299</strain>
    </source>
</reference>
<dbReference type="SUPFAM" id="SSF48452">
    <property type="entry name" value="TPR-like"/>
    <property type="match status" value="1"/>
</dbReference>
<dbReference type="Gene3D" id="1.25.40.10">
    <property type="entry name" value="Tetratricopeptide repeat domain"/>
    <property type="match status" value="1"/>
</dbReference>
<dbReference type="AlphaFoldDB" id="A0A6P0UGY5"/>
<gene>
    <name evidence="1" type="ORF">GWK09_07885</name>
</gene>
<evidence type="ECO:0000313" key="2">
    <source>
        <dbReference type="Proteomes" id="UP000468443"/>
    </source>
</evidence>
<organism evidence="1 2">
    <name type="scientific">Muriicola jejuensis</name>
    <dbReference type="NCBI Taxonomy" id="504488"/>
    <lineage>
        <taxon>Bacteria</taxon>
        <taxon>Pseudomonadati</taxon>
        <taxon>Bacteroidota</taxon>
        <taxon>Flavobacteriia</taxon>
        <taxon>Flavobacteriales</taxon>
        <taxon>Flavobacteriaceae</taxon>
        <taxon>Muriicola</taxon>
    </lineage>
</organism>
<protein>
    <recommendedName>
        <fullName evidence="3">Tetratricopeptide repeat protein</fullName>
    </recommendedName>
</protein>
<keyword evidence="2" id="KW-1185">Reference proteome</keyword>
<proteinExistence type="predicted"/>
<dbReference type="Proteomes" id="UP000468443">
    <property type="component" value="Unassembled WGS sequence"/>
</dbReference>
<dbReference type="EMBL" id="JAABOP010000001">
    <property type="protein sequence ID" value="NER10433.1"/>
    <property type="molecule type" value="Genomic_DNA"/>
</dbReference>
<comment type="caution">
    <text evidence="1">The sequence shown here is derived from an EMBL/GenBank/DDBJ whole genome shotgun (WGS) entry which is preliminary data.</text>
</comment>
<dbReference type="InterPro" id="IPR011990">
    <property type="entry name" value="TPR-like_helical_dom_sf"/>
</dbReference>
<dbReference type="RefSeq" id="WP_163692437.1">
    <property type="nucleotide sequence ID" value="NZ_FXTW01000001.1"/>
</dbReference>